<feature type="coiled-coil region" evidence="6">
    <location>
        <begin position="150"/>
        <end position="237"/>
    </location>
</feature>
<dbReference type="EMBL" id="BRXR01000001">
    <property type="protein sequence ID" value="GLC29144.1"/>
    <property type="molecule type" value="Genomic_DNA"/>
</dbReference>
<dbReference type="Gene3D" id="6.10.250.3150">
    <property type="match status" value="1"/>
</dbReference>
<feature type="chain" id="PRO_5046777133" evidence="7">
    <location>
        <begin position="25"/>
        <end position="367"/>
    </location>
</feature>
<dbReference type="SUPFAM" id="SSF54001">
    <property type="entry name" value="Cysteine proteinases"/>
    <property type="match status" value="1"/>
</dbReference>
<evidence type="ECO:0000313" key="9">
    <source>
        <dbReference type="EMBL" id="GLC29144.1"/>
    </source>
</evidence>
<reference evidence="9 10" key="1">
    <citation type="journal article" date="2024" name="Int. J. Syst. Evol. Microbiol.">
        <title>Clostridium omnivorum sp. nov., isolated from anoxic soil under the treatment of reductive soil disinfestation.</title>
        <authorList>
            <person name="Ueki A."/>
            <person name="Tonouchi A."/>
            <person name="Kaku N."/>
            <person name="Honma S."/>
            <person name="Ueki K."/>
        </authorList>
    </citation>
    <scope>NUCLEOTIDE SEQUENCE [LARGE SCALE GENOMIC DNA]</scope>
    <source>
        <strain evidence="9 10">E14</strain>
    </source>
</reference>
<protein>
    <submittedName>
        <fullName evidence="9">Hydrolase</fullName>
    </submittedName>
</protein>
<name>A0ABQ5N1R2_9CLOT</name>
<feature type="domain" description="NlpC/P60" evidence="8">
    <location>
        <begin position="249"/>
        <end position="367"/>
    </location>
</feature>
<proteinExistence type="inferred from homology"/>
<dbReference type="Proteomes" id="UP001208567">
    <property type="component" value="Unassembled WGS sequence"/>
</dbReference>
<evidence type="ECO:0000256" key="1">
    <source>
        <dbReference type="ARBA" id="ARBA00007074"/>
    </source>
</evidence>
<dbReference type="InterPro" id="IPR038765">
    <property type="entry name" value="Papain-like_cys_pep_sf"/>
</dbReference>
<evidence type="ECO:0000256" key="7">
    <source>
        <dbReference type="SAM" id="SignalP"/>
    </source>
</evidence>
<accession>A0ABQ5N1R2</accession>
<dbReference type="Pfam" id="PF24568">
    <property type="entry name" value="CC_PcsB"/>
    <property type="match status" value="1"/>
</dbReference>
<keyword evidence="2" id="KW-0645">Protease</keyword>
<dbReference type="RefSeq" id="WP_264848430.1">
    <property type="nucleotide sequence ID" value="NZ_BRXR01000001.1"/>
</dbReference>
<evidence type="ECO:0000256" key="3">
    <source>
        <dbReference type="ARBA" id="ARBA00022729"/>
    </source>
</evidence>
<comment type="caution">
    <text evidence="9">The sequence shown here is derived from an EMBL/GenBank/DDBJ whole genome shotgun (WGS) entry which is preliminary data.</text>
</comment>
<evidence type="ECO:0000256" key="5">
    <source>
        <dbReference type="ARBA" id="ARBA00022807"/>
    </source>
</evidence>
<dbReference type="PROSITE" id="PS51935">
    <property type="entry name" value="NLPC_P60"/>
    <property type="match status" value="1"/>
</dbReference>
<comment type="similarity">
    <text evidence="1">Belongs to the peptidase C40 family.</text>
</comment>
<evidence type="ECO:0000259" key="8">
    <source>
        <dbReference type="PROSITE" id="PS51935"/>
    </source>
</evidence>
<dbReference type="Pfam" id="PF00877">
    <property type="entry name" value="NLPC_P60"/>
    <property type="match status" value="1"/>
</dbReference>
<keyword evidence="10" id="KW-1185">Reference proteome</keyword>
<keyword evidence="6" id="KW-0175">Coiled coil</keyword>
<dbReference type="Gene3D" id="3.90.1720.10">
    <property type="entry name" value="endopeptidase domain like (from Nostoc punctiforme)"/>
    <property type="match status" value="1"/>
</dbReference>
<dbReference type="PANTHER" id="PTHR47053">
    <property type="entry name" value="MUREIN DD-ENDOPEPTIDASE MEPH-RELATED"/>
    <property type="match status" value="1"/>
</dbReference>
<sequence>MKRVLKYFVVMFVLVAFIQKPVFAQPTSEQVQSQKEQLQADKNELKKAQGNRFEVEQKIENLDNEIEEVMNQIAKNKNQILKVQEDIKANEKQYKQAEEDMKNEQDVFNKRVRAMYINGAAAYLQVLVEANGFSDFISRVEAVRSIMQLDKKITENIKEKQEQLNAVKQNLNKKNQELVSLNDENNKKLSKLKSDKVDQSKLIEEAQSQERVYASAVNESQAKLNETMKQIESIRNATPKYTPSRGAVSVSSNTVVAYASNFLGTPYLWGGTTPAGFDCSGFTQYVYRHFGISLGRTTYDQINDGYGVSRDQLRPGDLVFYGKGGSPSHMGIYIGNGMYIHSPRTGDVIKISSYDRSDYITARRVMR</sequence>
<organism evidence="9 10">
    <name type="scientific">Clostridium omnivorum</name>
    <dbReference type="NCBI Taxonomy" id="1604902"/>
    <lineage>
        <taxon>Bacteria</taxon>
        <taxon>Bacillati</taxon>
        <taxon>Bacillota</taxon>
        <taxon>Clostridia</taxon>
        <taxon>Eubacteriales</taxon>
        <taxon>Clostridiaceae</taxon>
        <taxon>Clostridium</taxon>
    </lineage>
</organism>
<evidence type="ECO:0000256" key="2">
    <source>
        <dbReference type="ARBA" id="ARBA00022670"/>
    </source>
</evidence>
<keyword evidence="5" id="KW-0788">Thiol protease</keyword>
<dbReference type="InterPro" id="IPR057309">
    <property type="entry name" value="PcsB_CC"/>
</dbReference>
<keyword evidence="3 7" id="KW-0732">Signal</keyword>
<dbReference type="GO" id="GO:0016787">
    <property type="term" value="F:hydrolase activity"/>
    <property type="evidence" value="ECO:0007669"/>
    <property type="project" value="UniProtKB-KW"/>
</dbReference>
<keyword evidence="4 9" id="KW-0378">Hydrolase</keyword>
<dbReference type="InterPro" id="IPR051202">
    <property type="entry name" value="Peptidase_C40"/>
</dbReference>
<feature type="coiled-coil region" evidence="6">
    <location>
        <begin position="28"/>
        <end position="107"/>
    </location>
</feature>
<dbReference type="PANTHER" id="PTHR47053:SF1">
    <property type="entry name" value="MUREIN DD-ENDOPEPTIDASE MEPH-RELATED"/>
    <property type="match status" value="1"/>
</dbReference>
<evidence type="ECO:0000256" key="6">
    <source>
        <dbReference type="SAM" id="Coils"/>
    </source>
</evidence>
<gene>
    <name evidence="9" type="ORF">bsdE14_05540</name>
</gene>
<evidence type="ECO:0000313" key="10">
    <source>
        <dbReference type="Proteomes" id="UP001208567"/>
    </source>
</evidence>
<evidence type="ECO:0000256" key="4">
    <source>
        <dbReference type="ARBA" id="ARBA00022801"/>
    </source>
</evidence>
<feature type="signal peptide" evidence="7">
    <location>
        <begin position="1"/>
        <end position="24"/>
    </location>
</feature>
<dbReference type="InterPro" id="IPR000064">
    <property type="entry name" value="NLP_P60_dom"/>
</dbReference>